<dbReference type="HOGENOM" id="CLU_669971_0_0_1"/>
<keyword evidence="3" id="KW-1185">Reference proteome</keyword>
<sequence length="411" mass="46682">MNNNSMCSSSNNNKLHQRDHGNTKQASPDSQKNPAYDVEDTRRQAAINALKAMVQDGAMANASGFQVNAYGVPSWIISIRITFELWNGMVGPFQPVMNQNNEYVNVIMVRAPYRGKDDEELYTFYKDDILFLGISSFESFPLKSPNPYSSKYESDYYLDMFEGFLHNMHDPEVHFPSSVKTILMSQSDFMLDEPIRYGKRHKNVEKVYDFVYSGGDQDVESDCVGWASYNKNFSFVREALEVMCSSEFNVTGVLVANKNKAGTKSCTIPKSCDGKMVQTTFLDQSTFFDYLSKARWAFLPQVCDASPRVSTQALSMDVPLLMNQNIMGGWKYLLPGESGEFFHDMSNFKESLRRILDNTRGETSPYRPLDFVTKNYGNEKSGERLLQFVKENWGDRVDLPEGTTRLIPTGA</sequence>
<name>B8BXZ0_THAPS</name>
<accession>B8BXZ0</accession>
<proteinExistence type="predicted"/>
<protein>
    <recommendedName>
        <fullName evidence="4">Exostosin GT47 domain-containing protein</fullName>
    </recommendedName>
</protein>
<gene>
    <name evidence="2" type="ORF">THAPSDRAFT_3500</name>
</gene>
<dbReference type="AlphaFoldDB" id="B8BXZ0"/>
<evidence type="ECO:0000313" key="3">
    <source>
        <dbReference type="Proteomes" id="UP000001449"/>
    </source>
</evidence>
<evidence type="ECO:0000313" key="2">
    <source>
        <dbReference type="EMBL" id="EED93794.1"/>
    </source>
</evidence>
<evidence type="ECO:0008006" key="4">
    <source>
        <dbReference type="Google" id="ProtNLM"/>
    </source>
</evidence>
<evidence type="ECO:0000256" key="1">
    <source>
        <dbReference type="SAM" id="MobiDB-lite"/>
    </source>
</evidence>
<reference evidence="2 3" key="1">
    <citation type="journal article" date="2004" name="Science">
        <title>The genome of the diatom Thalassiosira pseudonana: ecology, evolution, and metabolism.</title>
        <authorList>
            <person name="Armbrust E.V."/>
            <person name="Berges J.A."/>
            <person name="Bowler C."/>
            <person name="Green B.R."/>
            <person name="Martinez D."/>
            <person name="Putnam N.H."/>
            <person name="Zhou S."/>
            <person name="Allen A.E."/>
            <person name="Apt K.E."/>
            <person name="Bechner M."/>
            <person name="Brzezinski M.A."/>
            <person name="Chaal B.K."/>
            <person name="Chiovitti A."/>
            <person name="Davis A.K."/>
            <person name="Demarest M.S."/>
            <person name="Detter J.C."/>
            <person name="Glavina T."/>
            <person name="Goodstein D."/>
            <person name="Hadi M.Z."/>
            <person name="Hellsten U."/>
            <person name="Hildebrand M."/>
            <person name="Jenkins B.D."/>
            <person name="Jurka J."/>
            <person name="Kapitonov V.V."/>
            <person name="Kroger N."/>
            <person name="Lau W.W."/>
            <person name="Lane T.W."/>
            <person name="Larimer F.W."/>
            <person name="Lippmeier J.C."/>
            <person name="Lucas S."/>
            <person name="Medina M."/>
            <person name="Montsant A."/>
            <person name="Obornik M."/>
            <person name="Parker M.S."/>
            <person name="Palenik B."/>
            <person name="Pazour G.J."/>
            <person name="Richardson P.M."/>
            <person name="Rynearson T.A."/>
            <person name="Saito M.A."/>
            <person name="Schwartz D.C."/>
            <person name="Thamatrakoln K."/>
            <person name="Valentin K."/>
            <person name="Vardi A."/>
            <person name="Wilkerson F.P."/>
            <person name="Rokhsar D.S."/>
        </authorList>
    </citation>
    <scope>NUCLEOTIDE SEQUENCE [LARGE SCALE GENOMIC DNA]</scope>
    <source>
        <strain evidence="2 3">CCMP1335</strain>
    </source>
</reference>
<feature type="region of interest" description="Disordered" evidence="1">
    <location>
        <begin position="1"/>
        <end position="36"/>
    </location>
</feature>
<organism evidence="2 3">
    <name type="scientific">Thalassiosira pseudonana</name>
    <name type="common">Marine diatom</name>
    <name type="synonym">Cyclotella nana</name>
    <dbReference type="NCBI Taxonomy" id="35128"/>
    <lineage>
        <taxon>Eukaryota</taxon>
        <taxon>Sar</taxon>
        <taxon>Stramenopiles</taxon>
        <taxon>Ochrophyta</taxon>
        <taxon>Bacillariophyta</taxon>
        <taxon>Coscinodiscophyceae</taxon>
        <taxon>Thalassiosirophycidae</taxon>
        <taxon>Thalassiosirales</taxon>
        <taxon>Thalassiosiraceae</taxon>
        <taxon>Thalassiosira</taxon>
    </lineage>
</organism>
<feature type="compositionally biased region" description="Low complexity" evidence="1">
    <location>
        <begin position="1"/>
        <end position="13"/>
    </location>
</feature>
<feature type="compositionally biased region" description="Polar residues" evidence="1">
    <location>
        <begin position="23"/>
        <end position="33"/>
    </location>
</feature>
<dbReference type="PaxDb" id="35128-Thaps3500"/>
<dbReference type="EMBL" id="CM000640">
    <property type="protein sequence ID" value="EED93794.1"/>
    <property type="molecule type" value="Genomic_DNA"/>
</dbReference>
<dbReference type="OMA" id="NIMGGWK"/>
<dbReference type="SUPFAM" id="SSF53756">
    <property type="entry name" value="UDP-Glycosyltransferase/glycogen phosphorylase"/>
    <property type="match status" value="1"/>
</dbReference>
<dbReference type="Proteomes" id="UP000001449">
    <property type="component" value="Chromosome 3"/>
</dbReference>
<dbReference type="InParanoid" id="B8BXZ0"/>
<dbReference type="KEGG" id="tps:THAPSDRAFT_3500"/>
<dbReference type="RefSeq" id="XP_002288358.1">
    <property type="nucleotide sequence ID" value="XM_002288322.1"/>
</dbReference>
<dbReference type="eggNOG" id="ENOG502QY8K">
    <property type="taxonomic scope" value="Eukaryota"/>
</dbReference>
<reference evidence="2 3" key="2">
    <citation type="journal article" date="2008" name="Nature">
        <title>The Phaeodactylum genome reveals the evolutionary history of diatom genomes.</title>
        <authorList>
            <person name="Bowler C."/>
            <person name="Allen A.E."/>
            <person name="Badger J.H."/>
            <person name="Grimwood J."/>
            <person name="Jabbari K."/>
            <person name="Kuo A."/>
            <person name="Maheswari U."/>
            <person name="Martens C."/>
            <person name="Maumus F."/>
            <person name="Otillar R.P."/>
            <person name="Rayko E."/>
            <person name="Salamov A."/>
            <person name="Vandepoele K."/>
            <person name="Beszteri B."/>
            <person name="Gruber A."/>
            <person name="Heijde M."/>
            <person name="Katinka M."/>
            <person name="Mock T."/>
            <person name="Valentin K."/>
            <person name="Verret F."/>
            <person name="Berges J.A."/>
            <person name="Brownlee C."/>
            <person name="Cadoret J.P."/>
            <person name="Chiovitti A."/>
            <person name="Choi C.J."/>
            <person name="Coesel S."/>
            <person name="De Martino A."/>
            <person name="Detter J.C."/>
            <person name="Durkin C."/>
            <person name="Falciatore A."/>
            <person name="Fournet J."/>
            <person name="Haruta M."/>
            <person name="Huysman M.J."/>
            <person name="Jenkins B.D."/>
            <person name="Jiroutova K."/>
            <person name="Jorgensen R.E."/>
            <person name="Joubert Y."/>
            <person name="Kaplan A."/>
            <person name="Kroger N."/>
            <person name="Kroth P.G."/>
            <person name="La Roche J."/>
            <person name="Lindquist E."/>
            <person name="Lommer M."/>
            <person name="Martin-Jezequel V."/>
            <person name="Lopez P.J."/>
            <person name="Lucas S."/>
            <person name="Mangogna M."/>
            <person name="McGinnis K."/>
            <person name="Medlin L.K."/>
            <person name="Montsant A."/>
            <person name="Oudot-Le Secq M.P."/>
            <person name="Napoli C."/>
            <person name="Obornik M."/>
            <person name="Parker M.S."/>
            <person name="Petit J.L."/>
            <person name="Porcel B.M."/>
            <person name="Poulsen N."/>
            <person name="Robison M."/>
            <person name="Rychlewski L."/>
            <person name="Rynearson T.A."/>
            <person name="Schmutz J."/>
            <person name="Shapiro H."/>
            <person name="Siaut M."/>
            <person name="Stanley M."/>
            <person name="Sussman M.R."/>
            <person name="Taylor A.R."/>
            <person name="Vardi A."/>
            <person name="von Dassow P."/>
            <person name="Vyverman W."/>
            <person name="Willis A."/>
            <person name="Wyrwicz L.S."/>
            <person name="Rokhsar D.S."/>
            <person name="Weissenbach J."/>
            <person name="Armbrust E.V."/>
            <person name="Green B.R."/>
            <person name="Van de Peer Y."/>
            <person name="Grigoriev I.V."/>
        </authorList>
    </citation>
    <scope>NUCLEOTIDE SEQUENCE [LARGE SCALE GENOMIC DNA]</scope>
    <source>
        <strain evidence="2 3">CCMP1335</strain>
    </source>
</reference>
<dbReference type="GeneID" id="7451679"/>